<dbReference type="GO" id="GO:0005829">
    <property type="term" value="C:cytosol"/>
    <property type="evidence" value="ECO:0007669"/>
    <property type="project" value="TreeGrafter"/>
</dbReference>
<evidence type="ECO:0000256" key="2">
    <source>
        <dbReference type="ARBA" id="ARBA00022729"/>
    </source>
</evidence>
<proteinExistence type="inferred from homology"/>
<dbReference type="AlphaFoldDB" id="A0A2T6AMK2"/>
<keyword evidence="2" id="KW-0732">Signal</keyword>
<dbReference type="SMART" id="SM00935">
    <property type="entry name" value="OmpH"/>
    <property type="match status" value="1"/>
</dbReference>
<evidence type="ECO:0000256" key="1">
    <source>
        <dbReference type="ARBA" id="ARBA00009091"/>
    </source>
</evidence>
<evidence type="ECO:0000313" key="3">
    <source>
        <dbReference type="EMBL" id="PTX45044.1"/>
    </source>
</evidence>
<dbReference type="Proteomes" id="UP000244174">
    <property type="component" value="Unassembled WGS sequence"/>
</dbReference>
<dbReference type="Pfam" id="PF03938">
    <property type="entry name" value="OmpH"/>
    <property type="match status" value="1"/>
</dbReference>
<dbReference type="Gene3D" id="3.30.910.20">
    <property type="entry name" value="Skp domain"/>
    <property type="match status" value="1"/>
</dbReference>
<dbReference type="PROSITE" id="PS51257">
    <property type="entry name" value="PROKAR_LIPOPROTEIN"/>
    <property type="match status" value="1"/>
</dbReference>
<comment type="similarity">
    <text evidence="1">Belongs to the Skp family.</text>
</comment>
<dbReference type="GO" id="GO:0050821">
    <property type="term" value="P:protein stabilization"/>
    <property type="evidence" value="ECO:0007669"/>
    <property type="project" value="TreeGrafter"/>
</dbReference>
<sequence>MVEKILLYICLSKQKLMIKRFIGVAAIAIMMVSCNEQKTAYVDTTKIVQEYKEMKDVEAEFTSKSDSVRKQLDSVARVFQQEVQAYQSEMNSMSDAQRKEKEQQLMQKQQMLQQQQQMQSNRLREQSSAIMDSIVTKIKDYVKDYGKENNYTYIFGSNESANIMYAEEGLDITQDILKKMNEEYGGSDAVETETTEEVED</sequence>
<dbReference type="PANTHER" id="PTHR35089">
    <property type="entry name" value="CHAPERONE PROTEIN SKP"/>
    <property type="match status" value="1"/>
</dbReference>
<protein>
    <submittedName>
        <fullName evidence="3">Periplasmic chaperone for outer membrane proteins Skp</fullName>
    </submittedName>
</protein>
<name>A0A2T6AMK2_9FLAO</name>
<dbReference type="GO" id="GO:0051082">
    <property type="term" value="F:unfolded protein binding"/>
    <property type="evidence" value="ECO:0007669"/>
    <property type="project" value="InterPro"/>
</dbReference>
<organism evidence="3 4">
    <name type="scientific">Christiangramia gaetbulicola</name>
    <dbReference type="NCBI Taxonomy" id="703340"/>
    <lineage>
        <taxon>Bacteria</taxon>
        <taxon>Pseudomonadati</taxon>
        <taxon>Bacteroidota</taxon>
        <taxon>Flavobacteriia</taxon>
        <taxon>Flavobacteriales</taxon>
        <taxon>Flavobacteriaceae</taxon>
        <taxon>Christiangramia</taxon>
    </lineage>
</organism>
<dbReference type="InterPro" id="IPR024930">
    <property type="entry name" value="Skp_dom_sf"/>
</dbReference>
<dbReference type="PANTHER" id="PTHR35089:SF1">
    <property type="entry name" value="CHAPERONE PROTEIN SKP"/>
    <property type="match status" value="1"/>
</dbReference>
<gene>
    <name evidence="3" type="ORF">C8P64_1034</name>
</gene>
<dbReference type="EMBL" id="QBKQ01000001">
    <property type="protein sequence ID" value="PTX45044.1"/>
    <property type="molecule type" value="Genomic_DNA"/>
</dbReference>
<dbReference type="InterPro" id="IPR005632">
    <property type="entry name" value="Chaperone_Skp"/>
</dbReference>
<dbReference type="SUPFAM" id="SSF111384">
    <property type="entry name" value="OmpH-like"/>
    <property type="match status" value="1"/>
</dbReference>
<accession>A0A2T6AMK2</accession>
<keyword evidence="4" id="KW-1185">Reference proteome</keyword>
<comment type="caution">
    <text evidence="3">The sequence shown here is derived from an EMBL/GenBank/DDBJ whole genome shotgun (WGS) entry which is preliminary data.</text>
</comment>
<evidence type="ECO:0000313" key="4">
    <source>
        <dbReference type="Proteomes" id="UP000244174"/>
    </source>
</evidence>
<reference evidence="3 4" key="1">
    <citation type="submission" date="2018-04" db="EMBL/GenBank/DDBJ databases">
        <title>Genomic Encyclopedia of Archaeal and Bacterial Type Strains, Phase II (KMG-II): from individual species to whole genera.</title>
        <authorList>
            <person name="Goeker M."/>
        </authorList>
    </citation>
    <scope>NUCLEOTIDE SEQUENCE [LARGE SCALE GENOMIC DNA]</scope>
    <source>
        <strain evidence="3 4">DSM 23082</strain>
    </source>
</reference>